<protein>
    <submittedName>
        <fullName evidence="1">Uncharacterized protein</fullName>
    </submittedName>
</protein>
<dbReference type="EMBL" id="VJMG01000036">
    <property type="protein sequence ID" value="TRL38011.1"/>
    <property type="molecule type" value="Genomic_DNA"/>
</dbReference>
<keyword evidence="2" id="KW-1185">Reference proteome</keyword>
<sequence length="100" mass="11000">MMSAPSLTHELDLLKRQFQPFTKTGLSLNGGEVKRLTGRLNLLIRLSRSLETELSIHRLAEDGRAQADALEQVTTDIAGDLILAAEGNVVRPDFTKGSRK</sequence>
<comment type="caution">
    <text evidence="1">The sequence shown here is derived from an EMBL/GenBank/DDBJ whole genome shotgun (WGS) entry which is preliminary data.</text>
</comment>
<reference evidence="1 2" key="1">
    <citation type="submission" date="2019-07" db="EMBL/GenBank/DDBJ databases">
        <title>Ln-dependent methylotrophs.</title>
        <authorList>
            <person name="Tani A."/>
        </authorList>
    </citation>
    <scope>NUCLEOTIDE SEQUENCE [LARGE SCALE GENOMIC DNA]</scope>
    <source>
        <strain evidence="1 2">SM12</strain>
    </source>
</reference>
<organism evidence="1 2">
    <name type="scientific">Rhizobium straminoryzae</name>
    <dbReference type="NCBI Taxonomy" id="1387186"/>
    <lineage>
        <taxon>Bacteria</taxon>
        <taxon>Pseudomonadati</taxon>
        <taxon>Pseudomonadota</taxon>
        <taxon>Alphaproteobacteria</taxon>
        <taxon>Hyphomicrobiales</taxon>
        <taxon>Rhizobiaceae</taxon>
        <taxon>Rhizobium/Agrobacterium group</taxon>
        <taxon>Rhizobium</taxon>
    </lineage>
</organism>
<accession>A0A549T819</accession>
<dbReference type="AlphaFoldDB" id="A0A549T819"/>
<dbReference type="RefSeq" id="WP_143125723.1">
    <property type="nucleotide sequence ID" value="NZ_VJMG01000036.1"/>
</dbReference>
<evidence type="ECO:0000313" key="2">
    <source>
        <dbReference type="Proteomes" id="UP000316801"/>
    </source>
</evidence>
<evidence type="ECO:0000313" key="1">
    <source>
        <dbReference type="EMBL" id="TRL38011.1"/>
    </source>
</evidence>
<proteinExistence type="predicted"/>
<name>A0A549T819_9HYPH</name>
<dbReference type="Proteomes" id="UP000316801">
    <property type="component" value="Unassembled WGS sequence"/>
</dbReference>
<gene>
    <name evidence="1" type="ORF">FNA46_13455</name>
</gene>